<evidence type="ECO:0000313" key="1">
    <source>
        <dbReference type="EMBL" id="CRL59014.1"/>
    </source>
</evidence>
<dbReference type="GeneID" id="76522634"/>
<proteinExistence type="predicted"/>
<name>A0A0G4Q032_9GAMM</name>
<dbReference type="AlphaFoldDB" id="A0A0G4Q032"/>
<protein>
    <submittedName>
        <fullName evidence="1">Uncharacterized protein</fullName>
    </submittedName>
</protein>
<sequence length="87" mass="9810">MSWGIEIYEKGKPIKITGRSFIFDQIAVTQNGSKTYNNIPKGRSLAAYIVARNRGSYFTVRVENNKISWNSLRGSQSINGIIMVLIK</sequence>
<dbReference type="Proteomes" id="UP000183920">
    <property type="component" value="Unassembled WGS sequence"/>
</dbReference>
<dbReference type="EMBL" id="CVRY01000001">
    <property type="protein sequence ID" value="CRL59014.1"/>
    <property type="molecule type" value="Genomic_DNA"/>
</dbReference>
<evidence type="ECO:0000313" key="2">
    <source>
        <dbReference type="Proteomes" id="UP000183920"/>
    </source>
</evidence>
<accession>A0A0G4Q032</accession>
<reference evidence="2" key="1">
    <citation type="submission" date="2015-06" db="EMBL/GenBank/DDBJ databases">
        <authorList>
            <person name="Urmite Genomes"/>
        </authorList>
    </citation>
    <scope>NUCLEOTIDE SEQUENCE [LARGE SCALE GENOMIC DNA]</scope>
    <source>
        <strain evidence="2">CSUR P1867</strain>
    </source>
</reference>
<dbReference type="RefSeq" id="WP_004242500.1">
    <property type="nucleotide sequence ID" value="NZ_CAXOKO010000006.1"/>
</dbReference>
<organism evidence="1 2">
    <name type="scientific">Proteus penneri</name>
    <dbReference type="NCBI Taxonomy" id="102862"/>
    <lineage>
        <taxon>Bacteria</taxon>
        <taxon>Pseudomonadati</taxon>
        <taxon>Pseudomonadota</taxon>
        <taxon>Gammaproteobacteria</taxon>
        <taxon>Enterobacterales</taxon>
        <taxon>Morganellaceae</taxon>
        <taxon>Proteus</taxon>
    </lineage>
</organism>
<gene>
    <name evidence="1" type="ORF">BN1804_00186</name>
</gene>